<proteinExistence type="predicted"/>
<name>K0RW30_THAOC</name>
<dbReference type="EMBL" id="AGNL01029271">
    <property type="protein sequence ID" value="EJK57160.1"/>
    <property type="molecule type" value="Genomic_DNA"/>
</dbReference>
<dbReference type="OrthoDB" id="6780468at2759"/>
<evidence type="ECO:0000313" key="2">
    <source>
        <dbReference type="Proteomes" id="UP000266841"/>
    </source>
</evidence>
<gene>
    <name evidence="1" type="ORF">THAOC_22826</name>
</gene>
<sequence length="264" mass="29398">MKHIYPSSRLGFRQHQVSIYPLFIVIALGAIPESAGLGTWRYPRVQDWAVVVILQIHRSDLVGGGAVGIFSVDELDWNSGGDISSAWNTSSNVPPLRPISPGLRSFRSFPFAHPKRQEPPTISPPPDIKAPSGLQCLQPTPGEWGCLTHKRSDAIVEVPLPASAVPSPVYLFLRICSASIAPRQDTDQRLTKTQVKNEQKRLQYLQAAFKGRHRPFRPNENPATSSSTGELTEADYIYLNRAYGAEDRLARFRMTLKVHKKPKP</sequence>
<dbReference type="AlphaFoldDB" id="K0RW30"/>
<accession>K0RW30</accession>
<comment type="caution">
    <text evidence="1">The sequence shown here is derived from an EMBL/GenBank/DDBJ whole genome shotgun (WGS) entry which is preliminary data.</text>
</comment>
<organism evidence="1 2">
    <name type="scientific">Thalassiosira oceanica</name>
    <name type="common">Marine diatom</name>
    <dbReference type="NCBI Taxonomy" id="159749"/>
    <lineage>
        <taxon>Eukaryota</taxon>
        <taxon>Sar</taxon>
        <taxon>Stramenopiles</taxon>
        <taxon>Ochrophyta</taxon>
        <taxon>Bacillariophyta</taxon>
        <taxon>Coscinodiscophyceae</taxon>
        <taxon>Thalassiosirophycidae</taxon>
        <taxon>Thalassiosirales</taxon>
        <taxon>Thalassiosiraceae</taxon>
        <taxon>Thalassiosira</taxon>
    </lineage>
</organism>
<protein>
    <submittedName>
        <fullName evidence="1">Uncharacterized protein</fullName>
    </submittedName>
</protein>
<evidence type="ECO:0000313" key="1">
    <source>
        <dbReference type="EMBL" id="EJK57160.1"/>
    </source>
</evidence>
<keyword evidence="2" id="KW-1185">Reference proteome</keyword>
<reference evidence="1 2" key="1">
    <citation type="journal article" date="2012" name="Genome Biol.">
        <title>Genome and low-iron response of an oceanic diatom adapted to chronic iron limitation.</title>
        <authorList>
            <person name="Lommer M."/>
            <person name="Specht M."/>
            <person name="Roy A.S."/>
            <person name="Kraemer L."/>
            <person name="Andreson R."/>
            <person name="Gutowska M.A."/>
            <person name="Wolf J."/>
            <person name="Bergner S.V."/>
            <person name="Schilhabel M.B."/>
            <person name="Klostermeier U.C."/>
            <person name="Beiko R.G."/>
            <person name="Rosenstiel P."/>
            <person name="Hippler M."/>
            <person name="Laroche J."/>
        </authorList>
    </citation>
    <scope>NUCLEOTIDE SEQUENCE [LARGE SCALE GENOMIC DNA]</scope>
    <source>
        <strain evidence="1 2">CCMP1005</strain>
    </source>
</reference>
<dbReference type="Proteomes" id="UP000266841">
    <property type="component" value="Unassembled WGS sequence"/>
</dbReference>